<reference evidence="2 3" key="1">
    <citation type="submission" date="2018-11" db="EMBL/GenBank/DDBJ databases">
        <authorList>
            <consortium name="Pathogen Informatics"/>
        </authorList>
    </citation>
    <scope>NUCLEOTIDE SEQUENCE [LARGE SCALE GENOMIC DNA]</scope>
    <source>
        <strain evidence="2 3">NST_G2</strain>
    </source>
</reference>
<evidence type="ECO:0000313" key="3">
    <source>
        <dbReference type="Proteomes" id="UP000275846"/>
    </source>
</evidence>
<dbReference type="OrthoDB" id="432528at2759"/>
<proteinExistence type="predicted"/>
<gene>
    <name evidence="2" type="ORF">SSLN_LOCUS1173</name>
</gene>
<dbReference type="STRING" id="70667.A0A3P7DJ49"/>
<dbReference type="InterPro" id="IPR015915">
    <property type="entry name" value="Kelch-typ_b-propeller"/>
</dbReference>
<dbReference type="Proteomes" id="UP000275846">
    <property type="component" value="Unassembled WGS sequence"/>
</dbReference>
<dbReference type="Gene3D" id="2.120.10.80">
    <property type="entry name" value="Kelch-type beta propeller"/>
    <property type="match status" value="1"/>
</dbReference>
<accession>A0A3P7DJ49</accession>
<dbReference type="AlphaFoldDB" id="A0A3P7DJ49"/>
<organism evidence="2 3">
    <name type="scientific">Schistocephalus solidus</name>
    <name type="common">Tapeworm</name>
    <dbReference type="NCBI Taxonomy" id="70667"/>
    <lineage>
        <taxon>Eukaryota</taxon>
        <taxon>Metazoa</taxon>
        <taxon>Spiralia</taxon>
        <taxon>Lophotrochozoa</taxon>
        <taxon>Platyhelminthes</taxon>
        <taxon>Cestoda</taxon>
        <taxon>Eucestoda</taxon>
        <taxon>Diphyllobothriidea</taxon>
        <taxon>Diphyllobothriidae</taxon>
        <taxon>Schistocephalus</taxon>
    </lineage>
</organism>
<name>A0A3P7DJ49_SCHSO</name>
<feature type="compositionally biased region" description="Basic residues" evidence="1">
    <location>
        <begin position="1"/>
        <end position="10"/>
    </location>
</feature>
<dbReference type="SUPFAM" id="SSF117281">
    <property type="entry name" value="Kelch motif"/>
    <property type="match status" value="1"/>
</dbReference>
<evidence type="ECO:0000256" key="1">
    <source>
        <dbReference type="SAM" id="MobiDB-lite"/>
    </source>
</evidence>
<protein>
    <submittedName>
        <fullName evidence="2">Uncharacterized protein</fullName>
    </submittedName>
</protein>
<sequence length="236" mass="26748">MHSGKLHRQFHGQLEPDSTEAKPQVRAAGRTAAVRLLAGLESESQGGTGRASSVSDWPRRTISPTVVKAIRELKKDEEIVMVPADKGRATVILDKSEYVVKAQELLNDSQSYNFNDQMETFENTVYRLDFLTWQWQTISLGSGQLTQPPREVPQPSPRDFASLMVCRDWLLLFGGRRYASLPNDTEGASRSPADEVLEPVDHSMWYFCHRELIDHLAASYDLARAAWEEATENWER</sequence>
<feature type="region of interest" description="Disordered" evidence="1">
    <location>
        <begin position="1"/>
        <end position="27"/>
    </location>
</feature>
<dbReference type="EMBL" id="UYSU01001765">
    <property type="protein sequence ID" value="VDL87091.1"/>
    <property type="molecule type" value="Genomic_DNA"/>
</dbReference>
<evidence type="ECO:0000313" key="2">
    <source>
        <dbReference type="EMBL" id="VDL87091.1"/>
    </source>
</evidence>
<keyword evidence="3" id="KW-1185">Reference proteome</keyword>